<reference evidence="1 2" key="1">
    <citation type="submission" date="2018-05" db="EMBL/GenBank/DDBJ databases">
        <title>Marinilabilia rubrum sp. nov., isolated from saltern sediment.</title>
        <authorList>
            <person name="Zhang R."/>
        </authorList>
    </citation>
    <scope>NUCLEOTIDE SEQUENCE [LARGE SCALE GENOMIC DNA]</scope>
    <source>
        <strain evidence="1 2">WTE16</strain>
    </source>
</reference>
<accession>A0A2U2B4P7</accession>
<comment type="caution">
    <text evidence="1">The sequence shown here is derived from an EMBL/GenBank/DDBJ whole genome shotgun (WGS) entry which is preliminary data.</text>
</comment>
<name>A0A2U2B4P7_9BACT</name>
<protein>
    <submittedName>
        <fullName evidence="1">Uncharacterized protein</fullName>
    </submittedName>
</protein>
<dbReference type="AlphaFoldDB" id="A0A2U2B4P7"/>
<evidence type="ECO:0000313" key="2">
    <source>
        <dbReference type="Proteomes" id="UP000244956"/>
    </source>
</evidence>
<gene>
    <name evidence="1" type="ORF">DDZ16_17815</name>
</gene>
<proteinExistence type="predicted"/>
<dbReference type="EMBL" id="QEWP01000020">
    <property type="protein sequence ID" value="PWD98051.1"/>
    <property type="molecule type" value="Genomic_DNA"/>
</dbReference>
<sequence length="63" mass="7383">MPSLKESRNKFLLLLPFWAKAYKTIIGKKSGYIPKIRKLATLKQFGFLNGIHPDFLNEIFLMR</sequence>
<evidence type="ECO:0000313" key="1">
    <source>
        <dbReference type="EMBL" id="PWD98051.1"/>
    </source>
</evidence>
<keyword evidence="2" id="KW-1185">Reference proteome</keyword>
<dbReference type="Proteomes" id="UP000244956">
    <property type="component" value="Unassembled WGS sequence"/>
</dbReference>
<organism evidence="1 2">
    <name type="scientific">Marinilabilia rubra</name>
    <dbReference type="NCBI Taxonomy" id="2162893"/>
    <lineage>
        <taxon>Bacteria</taxon>
        <taxon>Pseudomonadati</taxon>
        <taxon>Bacteroidota</taxon>
        <taxon>Bacteroidia</taxon>
        <taxon>Marinilabiliales</taxon>
        <taxon>Marinilabiliaceae</taxon>
        <taxon>Marinilabilia</taxon>
    </lineage>
</organism>